<dbReference type="EMBL" id="QPFP01000029">
    <property type="protein sequence ID" value="TEB29125.1"/>
    <property type="molecule type" value="Genomic_DNA"/>
</dbReference>
<dbReference type="AlphaFoldDB" id="A0A4Y7T4R8"/>
<evidence type="ECO:0000313" key="3">
    <source>
        <dbReference type="Proteomes" id="UP000298030"/>
    </source>
</evidence>
<dbReference type="OrthoDB" id="5673at2759"/>
<dbReference type="InterPro" id="IPR028978">
    <property type="entry name" value="Chorismate_lyase_/UTRA_dom_sf"/>
</dbReference>
<feature type="transmembrane region" description="Helical" evidence="1">
    <location>
        <begin position="264"/>
        <end position="284"/>
    </location>
</feature>
<keyword evidence="3" id="KW-1185">Reference proteome</keyword>
<protein>
    <submittedName>
        <fullName evidence="2">Uncharacterized protein</fullName>
    </submittedName>
</protein>
<proteinExistence type="predicted"/>
<accession>A0A4Y7T4R8</accession>
<dbReference type="Proteomes" id="UP000298030">
    <property type="component" value="Unassembled WGS sequence"/>
</dbReference>
<organism evidence="2 3">
    <name type="scientific">Coprinellus micaceus</name>
    <name type="common">Glistening ink-cap mushroom</name>
    <name type="synonym">Coprinus micaceus</name>
    <dbReference type="NCBI Taxonomy" id="71717"/>
    <lineage>
        <taxon>Eukaryota</taxon>
        <taxon>Fungi</taxon>
        <taxon>Dikarya</taxon>
        <taxon>Basidiomycota</taxon>
        <taxon>Agaricomycotina</taxon>
        <taxon>Agaricomycetes</taxon>
        <taxon>Agaricomycetidae</taxon>
        <taxon>Agaricales</taxon>
        <taxon>Agaricineae</taxon>
        <taxon>Psathyrellaceae</taxon>
        <taxon>Coprinellus</taxon>
    </lineage>
</organism>
<sequence length="294" mass="32511">MDSPHSREGSNAYSSKLPSLKMTSFESYNAKTTSISYPWPSEVIGIERIALSAQGDLQRVLSAFFARPIVIALVYSNTLRQTTPHSAPEPLSLPNPQAIASASPTSPITQTRQVHLLCGGKIACTATSIVRITSPEVAHLFLEEKYAIGQMFRRLEKVPAFELLSVGLGRVEEGESDKAHKSFFGDNEKGHKSTNTKDQLWRKYKLVIPDFECEILEVFPSRRIFVDGEAWLSGATASPTALPQEAKEYDLNLTLRLSVAPQRILLMLMVACVLVATFEGALLYSGRPINCRRQ</sequence>
<keyword evidence="1" id="KW-0812">Transmembrane</keyword>
<keyword evidence="1" id="KW-1133">Transmembrane helix</keyword>
<gene>
    <name evidence="2" type="ORF">FA13DRAFT_691103</name>
</gene>
<evidence type="ECO:0000256" key="1">
    <source>
        <dbReference type="SAM" id="Phobius"/>
    </source>
</evidence>
<dbReference type="SUPFAM" id="SSF64288">
    <property type="entry name" value="Chorismate lyase-like"/>
    <property type="match status" value="1"/>
</dbReference>
<reference evidence="2 3" key="1">
    <citation type="journal article" date="2019" name="Nat. Ecol. Evol.">
        <title>Megaphylogeny resolves global patterns of mushroom evolution.</title>
        <authorList>
            <person name="Varga T."/>
            <person name="Krizsan K."/>
            <person name="Foldi C."/>
            <person name="Dima B."/>
            <person name="Sanchez-Garcia M."/>
            <person name="Sanchez-Ramirez S."/>
            <person name="Szollosi G.J."/>
            <person name="Szarkandi J.G."/>
            <person name="Papp V."/>
            <person name="Albert L."/>
            <person name="Andreopoulos W."/>
            <person name="Angelini C."/>
            <person name="Antonin V."/>
            <person name="Barry K.W."/>
            <person name="Bougher N.L."/>
            <person name="Buchanan P."/>
            <person name="Buyck B."/>
            <person name="Bense V."/>
            <person name="Catcheside P."/>
            <person name="Chovatia M."/>
            <person name="Cooper J."/>
            <person name="Damon W."/>
            <person name="Desjardin D."/>
            <person name="Finy P."/>
            <person name="Geml J."/>
            <person name="Haridas S."/>
            <person name="Hughes K."/>
            <person name="Justo A."/>
            <person name="Karasinski D."/>
            <person name="Kautmanova I."/>
            <person name="Kiss B."/>
            <person name="Kocsube S."/>
            <person name="Kotiranta H."/>
            <person name="LaButti K.M."/>
            <person name="Lechner B.E."/>
            <person name="Liimatainen K."/>
            <person name="Lipzen A."/>
            <person name="Lukacs Z."/>
            <person name="Mihaltcheva S."/>
            <person name="Morgado L.N."/>
            <person name="Niskanen T."/>
            <person name="Noordeloos M.E."/>
            <person name="Ohm R.A."/>
            <person name="Ortiz-Santana B."/>
            <person name="Ovrebo C."/>
            <person name="Racz N."/>
            <person name="Riley R."/>
            <person name="Savchenko A."/>
            <person name="Shiryaev A."/>
            <person name="Soop K."/>
            <person name="Spirin V."/>
            <person name="Szebenyi C."/>
            <person name="Tomsovsky M."/>
            <person name="Tulloss R.E."/>
            <person name="Uehling J."/>
            <person name="Grigoriev I.V."/>
            <person name="Vagvolgyi C."/>
            <person name="Papp T."/>
            <person name="Martin F.M."/>
            <person name="Miettinen O."/>
            <person name="Hibbett D.S."/>
            <person name="Nagy L.G."/>
        </authorList>
    </citation>
    <scope>NUCLEOTIDE SEQUENCE [LARGE SCALE GENOMIC DNA]</scope>
    <source>
        <strain evidence="2 3">FP101781</strain>
    </source>
</reference>
<keyword evidence="1" id="KW-0472">Membrane</keyword>
<name>A0A4Y7T4R8_COPMI</name>
<evidence type="ECO:0000313" key="2">
    <source>
        <dbReference type="EMBL" id="TEB29125.1"/>
    </source>
</evidence>
<dbReference type="Gene3D" id="3.40.1410.10">
    <property type="entry name" value="Chorismate lyase-like"/>
    <property type="match status" value="1"/>
</dbReference>
<comment type="caution">
    <text evidence="2">The sequence shown here is derived from an EMBL/GenBank/DDBJ whole genome shotgun (WGS) entry which is preliminary data.</text>
</comment>